<dbReference type="EMBL" id="CAWUPB010000913">
    <property type="protein sequence ID" value="CAK7330817.1"/>
    <property type="molecule type" value="Genomic_DNA"/>
</dbReference>
<name>A0AAV1RAH6_9ROSI</name>
<dbReference type="PANTHER" id="PTHR33659:SF1">
    <property type="entry name" value="PROTEIN, PUTATIVE-RELATED"/>
    <property type="match status" value="1"/>
</dbReference>
<feature type="transmembrane region" description="Helical" evidence="1">
    <location>
        <begin position="136"/>
        <end position="157"/>
    </location>
</feature>
<accession>A0AAV1RAH6</accession>
<sequence length="159" mass="17340">MGTRVRLSVTKIAKENLDKWPLTYTNQIVLNFQQFLAGLELVLASTCLSSCPRSPWPHTFSSENRHQSARSLGKNLFLCLEIQFCIMAFATVKLFAAVLIMAIFASFLVSAQDFGELSPTPAPAPGPGMDKGASTYSFGMSGALICSSLFFSLLALLRH</sequence>
<feature type="transmembrane region" description="Helical" evidence="1">
    <location>
        <begin position="76"/>
        <end position="109"/>
    </location>
</feature>
<keyword evidence="3" id="KW-1185">Reference proteome</keyword>
<comment type="caution">
    <text evidence="2">The sequence shown here is derived from an EMBL/GenBank/DDBJ whole genome shotgun (WGS) entry which is preliminary data.</text>
</comment>
<evidence type="ECO:0000313" key="2">
    <source>
        <dbReference type="EMBL" id="CAK7330817.1"/>
    </source>
</evidence>
<dbReference type="PANTHER" id="PTHR33659">
    <property type="entry name" value="PROTEIN, PUTATIVE-RELATED-RELATED"/>
    <property type="match status" value="1"/>
</dbReference>
<reference evidence="2 3" key="1">
    <citation type="submission" date="2024-01" db="EMBL/GenBank/DDBJ databases">
        <authorList>
            <person name="Waweru B."/>
        </authorList>
    </citation>
    <scope>NUCLEOTIDE SEQUENCE [LARGE SCALE GENOMIC DNA]</scope>
</reference>
<dbReference type="AlphaFoldDB" id="A0AAV1RAH6"/>
<evidence type="ECO:0000313" key="3">
    <source>
        <dbReference type="Proteomes" id="UP001314170"/>
    </source>
</evidence>
<organism evidence="2 3">
    <name type="scientific">Dovyalis caffra</name>
    <dbReference type="NCBI Taxonomy" id="77055"/>
    <lineage>
        <taxon>Eukaryota</taxon>
        <taxon>Viridiplantae</taxon>
        <taxon>Streptophyta</taxon>
        <taxon>Embryophyta</taxon>
        <taxon>Tracheophyta</taxon>
        <taxon>Spermatophyta</taxon>
        <taxon>Magnoliopsida</taxon>
        <taxon>eudicotyledons</taxon>
        <taxon>Gunneridae</taxon>
        <taxon>Pentapetalae</taxon>
        <taxon>rosids</taxon>
        <taxon>fabids</taxon>
        <taxon>Malpighiales</taxon>
        <taxon>Salicaceae</taxon>
        <taxon>Flacourtieae</taxon>
        <taxon>Dovyalis</taxon>
    </lineage>
</organism>
<evidence type="ECO:0000256" key="1">
    <source>
        <dbReference type="SAM" id="Phobius"/>
    </source>
</evidence>
<proteinExistence type="predicted"/>
<keyword evidence="1" id="KW-1133">Transmembrane helix</keyword>
<keyword evidence="1" id="KW-0472">Membrane</keyword>
<keyword evidence="1" id="KW-0812">Transmembrane</keyword>
<gene>
    <name evidence="2" type="ORF">DCAF_LOCUS8154</name>
</gene>
<dbReference type="Proteomes" id="UP001314170">
    <property type="component" value="Unassembled WGS sequence"/>
</dbReference>
<protein>
    <submittedName>
        <fullName evidence="2">Uncharacterized protein</fullName>
    </submittedName>
</protein>